<name>A0A0B3XYM0_9ALTE</name>
<comment type="caution">
    <text evidence="2">The sequence shown here is derived from an EMBL/GenBank/DDBJ whole genome shotgun (WGS) entry which is preliminary data.</text>
</comment>
<dbReference type="AlphaFoldDB" id="A0A0B3XYM0"/>
<evidence type="ECO:0000313" key="3">
    <source>
        <dbReference type="Proteomes" id="UP000031197"/>
    </source>
</evidence>
<organism evidence="2 3">
    <name type="scientific">Alteromonas marina</name>
    <dbReference type="NCBI Taxonomy" id="203795"/>
    <lineage>
        <taxon>Bacteria</taxon>
        <taxon>Pseudomonadati</taxon>
        <taxon>Pseudomonadota</taxon>
        <taxon>Gammaproteobacteria</taxon>
        <taxon>Alteromonadales</taxon>
        <taxon>Alteromonadaceae</taxon>
        <taxon>Alteromonas/Salinimonas group</taxon>
        <taxon>Alteromonas</taxon>
    </lineage>
</organism>
<sequence length="179" mass="20658">MTVNSPYTLEDFAGRWTLSRKIIQRNGDEFTFSGKAEFSWLEGKSYVGESYVDNGHIGKDDIVKKHKGKKHKDNVGAKKEMCSLAYNEKGEVTAPNGSVMPAERRYIWQQPQTGMFEVLFDDERYFHTFSASNPNAEHLCGDDNYIVRYDFSAWPVWRSTWQVKGPRKDYTMVSEYSPA</sequence>
<dbReference type="RefSeq" id="WP_039223452.1">
    <property type="nucleotide sequence ID" value="NZ_JWLW01000066.1"/>
</dbReference>
<dbReference type="Proteomes" id="UP000031197">
    <property type="component" value="Unassembled WGS sequence"/>
</dbReference>
<accession>A0A0B3XYM0</accession>
<reference evidence="2 3" key="1">
    <citation type="submission" date="2014-12" db="EMBL/GenBank/DDBJ databases">
        <title>Genome sequencing of Alteromonas marina AD001.</title>
        <authorList>
            <person name="Adrian T.G.S."/>
            <person name="Chan K.G."/>
        </authorList>
    </citation>
    <scope>NUCLEOTIDE SEQUENCE [LARGE SCALE GENOMIC DNA]</scope>
    <source>
        <strain evidence="2 3">AD001</strain>
    </source>
</reference>
<dbReference type="EMBL" id="JWLW01000066">
    <property type="protein sequence ID" value="KHT44643.1"/>
    <property type="molecule type" value="Genomic_DNA"/>
</dbReference>
<proteinExistence type="predicted"/>
<dbReference type="Pfam" id="PF19834">
    <property type="entry name" value="DUF6314"/>
    <property type="match status" value="1"/>
</dbReference>
<protein>
    <recommendedName>
        <fullName evidence="1">DUF6314 domain-containing protein</fullName>
    </recommendedName>
</protein>
<dbReference type="InterPro" id="IPR045632">
    <property type="entry name" value="DUF6314"/>
</dbReference>
<evidence type="ECO:0000313" key="2">
    <source>
        <dbReference type="EMBL" id="KHT44643.1"/>
    </source>
</evidence>
<gene>
    <name evidence="2" type="ORF">RJ41_17470</name>
</gene>
<keyword evidence="3" id="KW-1185">Reference proteome</keyword>
<evidence type="ECO:0000259" key="1">
    <source>
        <dbReference type="Pfam" id="PF19834"/>
    </source>
</evidence>
<feature type="domain" description="DUF6314" evidence="1">
    <location>
        <begin position="12"/>
        <end position="177"/>
    </location>
</feature>